<dbReference type="CDD" id="cd11336">
    <property type="entry name" value="AmyAc_MTSase"/>
    <property type="match status" value="1"/>
</dbReference>
<organism evidence="2 3">
    <name type="scientific">Novipirellula caenicola</name>
    <dbReference type="NCBI Taxonomy" id="1536901"/>
    <lineage>
        <taxon>Bacteria</taxon>
        <taxon>Pseudomonadati</taxon>
        <taxon>Planctomycetota</taxon>
        <taxon>Planctomycetia</taxon>
        <taxon>Pirellulales</taxon>
        <taxon>Pirellulaceae</taxon>
        <taxon>Novipirellula</taxon>
    </lineage>
</organism>
<dbReference type="EMBL" id="BAABRO010000010">
    <property type="protein sequence ID" value="GAA5508673.1"/>
    <property type="molecule type" value="Genomic_DNA"/>
</dbReference>
<proteinExistence type="predicted"/>
<dbReference type="Proteomes" id="UP001416858">
    <property type="component" value="Unassembled WGS sequence"/>
</dbReference>
<dbReference type="InterPro" id="IPR006047">
    <property type="entry name" value="GH13_cat_dom"/>
</dbReference>
<evidence type="ECO:0000313" key="3">
    <source>
        <dbReference type="Proteomes" id="UP001416858"/>
    </source>
</evidence>
<reference evidence="2 3" key="1">
    <citation type="submission" date="2024-02" db="EMBL/GenBank/DDBJ databases">
        <title>Rhodopirellula caenicola NBRC 110016.</title>
        <authorList>
            <person name="Ichikawa N."/>
            <person name="Katano-Makiyama Y."/>
            <person name="Hidaka K."/>
        </authorList>
    </citation>
    <scope>NUCLEOTIDE SEQUENCE [LARGE SCALE GENOMIC DNA]</scope>
    <source>
        <strain evidence="2 3">NBRC 110016</strain>
    </source>
</reference>
<dbReference type="RefSeq" id="WP_345685443.1">
    <property type="nucleotide sequence ID" value="NZ_BAABRO010000010.1"/>
</dbReference>
<protein>
    <recommendedName>
        <fullName evidence="1">Glycosyl hydrolase family 13 catalytic domain-containing protein</fullName>
    </recommendedName>
</protein>
<dbReference type="PANTHER" id="PTHR10357">
    <property type="entry name" value="ALPHA-AMYLASE FAMILY MEMBER"/>
    <property type="match status" value="1"/>
</dbReference>
<gene>
    <name evidence="2" type="ORF">Rcae01_04140</name>
</gene>
<name>A0ABP9VYK0_9BACT</name>
<feature type="domain" description="Glycosyl hydrolase family 13 catalytic" evidence="1">
    <location>
        <begin position="36"/>
        <end position="527"/>
    </location>
</feature>
<dbReference type="NCBIfam" id="TIGR02401">
    <property type="entry name" value="trehalose_TreY"/>
    <property type="match status" value="1"/>
</dbReference>
<keyword evidence="3" id="KW-1185">Reference proteome</keyword>
<dbReference type="SUPFAM" id="SSF51445">
    <property type="entry name" value="(Trans)glycosidases"/>
    <property type="match status" value="1"/>
</dbReference>
<sequence length="979" mass="111355">MPHTATHPSSTAIDQAATVYRLPRATYRVQLRSDFGFASLQRLVPYLKDLGISDLYLSPLFHAREDSQHGYDVVDHGRIESAFGDLDSLRQLADAAKHAGMGIVLDIVPNHMGINDPDNAHWNDVLENGPAARSAIFFDIDWNPPGTDFPNRVLLPFLGKPFGETLEAGELQVKREDGGFTLHYFNRRFPLTPASWAVILENAAAALPQSVDPLVREELLSVVTQLQRLNQQTSTIEERYREQSVARRRLTQLQSNEPAVVTAIDDAVKEINGTVGEPRSFDALEALLNQQYYRLAFWQVAVDEINYRRFFDINDLAAIRVEEPAVFDAVHSLTFDLMKRGIVTGLRVDHPDGLLDPTEYFKDLQTAFKKSQGESENRDLWVVAEKILSGDESLPEDWQISGTTGYELLNQLSAVLVDPNGVSKLQSFYHKMTQAPEHPRDVAYQGKMTILHDAMASEVFVLASHLFRLARADRRSCDFTHPVLTRALQEWIACFSVYRTYTRPVGWDVGSEDNGRIRDAIRWAKIRNPTMSRAALDFLARVLLLEFPVDLSEDLKQRWRALAVRLQQVTGPVTAKGIEDTAFYRYYPLVSLNEVGAELGSTGSTTDEFHRHMQRRVTDWPRSLSTTATHDAKRGEDVRARLHVLSEIPERYQQDFQRWDAEVQSLVERHDEKEVPDVNSRYLIHQTLLGTWPIDPAGDATNTTTWDHYTQRMLAYFQKAFREAKQHTSWRLPSESFESAIDTFVTAVLSDREHDRFHQLDTLARQIAGPGYVNSLSQLILKATLPGVPDFYQGNEFWDFHLVDPDNRQPVDFETRTAVLKKIQSQYRDARLELVRSLRRGFTDELKLFTTLRTLHTRQQHWSAFASGDYSPLSTSGKFAENVVAFSRRHMDRLVVVVVPRLPQQFLKSESAVVSLHPWLASAWGDTTVMLPSDACVPLRDSFTDQTFDVNATENGVGHLRLSEVFNEFPFCVLTSMGR</sequence>
<dbReference type="Pfam" id="PF00128">
    <property type="entry name" value="Alpha-amylase"/>
    <property type="match status" value="1"/>
</dbReference>
<evidence type="ECO:0000259" key="1">
    <source>
        <dbReference type="SMART" id="SM00642"/>
    </source>
</evidence>
<dbReference type="Gene3D" id="3.30.1590.10">
    <property type="entry name" value="Maltooligosyl trehalose synthase, domain 2"/>
    <property type="match status" value="1"/>
</dbReference>
<comment type="caution">
    <text evidence="2">The sequence shown here is derived from an EMBL/GenBank/DDBJ whole genome shotgun (WGS) entry which is preliminary data.</text>
</comment>
<dbReference type="SMART" id="SM00642">
    <property type="entry name" value="Aamy"/>
    <property type="match status" value="1"/>
</dbReference>
<dbReference type="PANTHER" id="PTHR10357:SF216">
    <property type="entry name" value="MALTOOLIGOSYL TREHALOSE SYNTHASE-RELATED"/>
    <property type="match status" value="1"/>
</dbReference>
<dbReference type="InterPro" id="IPR017853">
    <property type="entry name" value="GH"/>
</dbReference>
<dbReference type="InterPro" id="IPR012767">
    <property type="entry name" value="Trehalose_TreY"/>
</dbReference>
<dbReference type="Gene3D" id="3.20.20.80">
    <property type="entry name" value="Glycosidases"/>
    <property type="match status" value="3"/>
</dbReference>
<accession>A0ABP9VYK0</accession>
<evidence type="ECO:0000313" key="2">
    <source>
        <dbReference type="EMBL" id="GAA5508673.1"/>
    </source>
</evidence>